<gene>
    <name evidence="2" type="primary">Mo04511</name>
    <name evidence="2" type="ORF">E5Q_04511</name>
</gene>
<feature type="compositionally biased region" description="Basic and acidic residues" evidence="1">
    <location>
        <begin position="291"/>
        <end position="315"/>
    </location>
</feature>
<dbReference type="AlphaFoldDB" id="G7E4S2"/>
<organism evidence="2 3">
    <name type="scientific">Mixia osmundae (strain CBS 9802 / IAM 14324 / JCM 22182 / KY 12970)</name>
    <dbReference type="NCBI Taxonomy" id="764103"/>
    <lineage>
        <taxon>Eukaryota</taxon>
        <taxon>Fungi</taxon>
        <taxon>Dikarya</taxon>
        <taxon>Basidiomycota</taxon>
        <taxon>Pucciniomycotina</taxon>
        <taxon>Mixiomycetes</taxon>
        <taxon>Mixiales</taxon>
        <taxon>Mixiaceae</taxon>
        <taxon>Mixia</taxon>
    </lineage>
</organism>
<dbReference type="InParanoid" id="G7E4S2"/>
<dbReference type="HOGENOM" id="CLU_046880_0_0_1"/>
<dbReference type="OrthoDB" id="2499658at2759"/>
<comment type="caution">
    <text evidence="2">The sequence shown here is derived from an EMBL/GenBank/DDBJ whole genome shotgun (WGS) entry which is preliminary data.</text>
</comment>
<reference evidence="2 3" key="1">
    <citation type="journal article" date="2011" name="J. Gen. Appl. Microbiol.">
        <title>Draft genome sequencing of the enigmatic basidiomycete Mixia osmundae.</title>
        <authorList>
            <person name="Nishida H."/>
            <person name="Nagatsuka Y."/>
            <person name="Sugiyama J."/>
        </authorList>
    </citation>
    <scope>NUCLEOTIDE SEQUENCE [LARGE SCALE GENOMIC DNA]</scope>
    <source>
        <strain evidence="3">CBS 9802 / IAM 14324 / JCM 22182 / KY 12970</strain>
    </source>
</reference>
<accession>G7E4S2</accession>
<dbReference type="EMBL" id="BABT02000144">
    <property type="protein sequence ID" value="GAA97832.1"/>
    <property type="molecule type" value="Genomic_DNA"/>
</dbReference>
<name>G7E4S2_MIXOS</name>
<sequence length="331" mass="36834">MSATDRGDEVRLTSPHDFKVALDNYASEIGQGNRWRRIITRATHTAICKAVNGSPNPLIKLHGQAALQHVRKQNFKTLILQGQQFLMRLGKVVAIQDEYYDLIASAHVQGTQHLSANKTLVRASKDYVLLPRQLIKEFVLSCPGCNPLVSQSTDEAIEEAATSKGSRKSLGKLSPFLPYPSSVHVAAQRSDPLRREEQDVEKAIEIPGLLEIPGTIRKQRVALIDQWNVGSPGQFHLASSPAMSECYGRDDRVQAGAIHEACSLWSALATYTQEENKDLRMQWSPSSDDPYLGHRYHESLSPERHGNRAAESQDHEMEEIDSMLDLGSDTC</sequence>
<dbReference type="Proteomes" id="UP000009131">
    <property type="component" value="Unassembled WGS sequence"/>
</dbReference>
<evidence type="ECO:0008006" key="4">
    <source>
        <dbReference type="Google" id="ProtNLM"/>
    </source>
</evidence>
<proteinExistence type="predicted"/>
<evidence type="ECO:0000313" key="2">
    <source>
        <dbReference type="EMBL" id="GAA97832.1"/>
    </source>
</evidence>
<reference evidence="2 3" key="2">
    <citation type="journal article" date="2012" name="Open Biol.">
        <title>Characteristics of nucleosomes and linker DNA regions on the genome of the basidiomycete Mixia osmundae revealed by mono- and dinucleosome mapping.</title>
        <authorList>
            <person name="Nishida H."/>
            <person name="Kondo S."/>
            <person name="Matsumoto T."/>
            <person name="Suzuki Y."/>
            <person name="Yoshikawa H."/>
            <person name="Taylor T.D."/>
            <person name="Sugiyama J."/>
        </authorList>
    </citation>
    <scope>NUCLEOTIDE SEQUENCE [LARGE SCALE GENOMIC DNA]</scope>
    <source>
        <strain evidence="3">CBS 9802 / IAM 14324 / JCM 22182 / KY 12970</strain>
    </source>
</reference>
<evidence type="ECO:0000313" key="3">
    <source>
        <dbReference type="Proteomes" id="UP000009131"/>
    </source>
</evidence>
<protein>
    <recommendedName>
        <fullName evidence="4">Integrase zinc-binding domain-containing protein</fullName>
    </recommendedName>
</protein>
<keyword evidence="3" id="KW-1185">Reference proteome</keyword>
<feature type="region of interest" description="Disordered" evidence="1">
    <location>
        <begin position="281"/>
        <end position="318"/>
    </location>
</feature>
<evidence type="ECO:0000256" key="1">
    <source>
        <dbReference type="SAM" id="MobiDB-lite"/>
    </source>
</evidence>